<name>A0AA39MW03_9AGAR</name>
<reference evidence="2" key="1">
    <citation type="submission" date="2023-06" db="EMBL/GenBank/DDBJ databases">
        <authorList>
            <consortium name="Lawrence Berkeley National Laboratory"/>
            <person name="Ahrendt S."/>
            <person name="Sahu N."/>
            <person name="Indic B."/>
            <person name="Wong-Bajracharya J."/>
            <person name="Merenyi Z."/>
            <person name="Ke H.-M."/>
            <person name="Monk M."/>
            <person name="Kocsube S."/>
            <person name="Drula E."/>
            <person name="Lipzen A."/>
            <person name="Balint B."/>
            <person name="Henrissat B."/>
            <person name="Andreopoulos B."/>
            <person name="Martin F.M."/>
            <person name="Harder C.B."/>
            <person name="Rigling D."/>
            <person name="Ford K.L."/>
            <person name="Foster G.D."/>
            <person name="Pangilinan J."/>
            <person name="Papanicolaou A."/>
            <person name="Barry K."/>
            <person name="LaButti K."/>
            <person name="Viragh M."/>
            <person name="Koriabine M."/>
            <person name="Yan M."/>
            <person name="Riley R."/>
            <person name="Champramary S."/>
            <person name="Plett K.L."/>
            <person name="Tsai I.J."/>
            <person name="Slot J."/>
            <person name="Sipos G."/>
            <person name="Plett J."/>
            <person name="Nagy L.G."/>
            <person name="Grigoriev I.V."/>
        </authorList>
    </citation>
    <scope>NUCLEOTIDE SEQUENCE</scope>
    <source>
        <strain evidence="2">FPL87.14</strain>
    </source>
</reference>
<dbReference type="AlphaFoldDB" id="A0AA39MW03"/>
<keyword evidence="1" id="KW-0812">Transmembrane</keyword>
<dbReference type="Proteomes" id="UP001175226">
    <property type="component" value="Unassembled WGS sequence"/>
</dbReference>
<evidence type="ECO:0000256" key="1">
    <source>
        <dbReference type="SAM" id="Phobius"/>
    </source>
</evidence>
<evidence type="ECO:0000313" key="2">
    <source>
        <dbReference type="EMBL" id="KAK0448129.1"/>
    </source>
</evidence>
<keyword evidence="1" id="KW-1133">Transmembrane helix</keyword>
<keyword evidence="3" id="KW-1185">Reference proteome</keyword>
<sequence length="223" mass="25613">MTGFYFSTDPDATLATPAMLKKMFKAYLYLVSAGVLIFAEYRWHAYFVYVLSLLLWGDDLKCIACKSIFIALIWTLPIWGRDEDIAKEKLLKDIRLQFFKLNAYIEDQRASFQLGAKEADAFNLCSSTITQQFLVSKQKAEALYSAAQLRPPFTNNFKLRKFAIDLRVQEERMCAIIERYSMFRVTLTATVSQNQLEAAQQWVGEINTLYPPIAADPVDEKVL</sequence>
<dbReference type="EMBL" id="JAUEPT010000010">
    <property type="protein sequence ID" value="KAK0448129.1"/>
    <property type="molecule type" value="Genomic_DNA"/>
</dbReference>
<keyword evidence="1" id="KW-0472">Membrane</keyword>
<proteinExistence type="predicted"/>
<gene>
    <name evidence="2" type="ORF">EV421DRAFT_113159</name>
</gene>
<comment type="caution">
    <text evidence="2">The sequence shown here is derived from an EMBL/GenBank/DDBJ whole genome shotgun (WGS) entry which is preliminary data.</text>
</comment>
<accession>A0AA39MW03</accession>
<protein>
    <submittedName>
        <fullName evidence="2">Uncharacterized protein</fullName>
    </submittedName>
</protein>
<feature type="transmembrane region" description="Helical" evidence="1">
    <location>
        <begin position="26"/>
        <end position="43"/>
    </location>
</feature>
<organism evidence="2 3">
    <name type="scientific">Armillaria borealis</name>
    <dbReference type="NCBI Taxonomy" id="47425"/>
    <lineage>
        <taxon>Eukaryota</taxon>
        <taxon>Fungi</taxon>
        <taxon>Dikarya</taxon>
        <taxon>Basidiomycota</taxon>
        <taxon>Agaricomycotina</taxon>
        <taxon>Agaricomycetes</taxon>
        <taxon>Agaricomycetidae</taxon>
        <taxon>Agaricales</taxon>
        <taxon>Marasmiineae</taxon>
        <taxon>Physalacriaceae</taxon>
        <taxon>Armillaria</taxon>
    </lineage>
</organism>
<evidence type="ECO:0000313" key="3">
    <source>
        <dbReference type="Proteomes" id="UP001175226"/>
    </source>
</evidence>